<dbReference type="Gene3D" id="3.40.50.150">
    <property type="entry name" value="Vaccinia Virus protein VP39"/>
    <property type="match status" value="1"/>
</dbReference>
<proteinExistence type="predicted"/>
<dbReference type="EMBL" id="JWZX01000679">
    <property type="protein sequence ID" value="KOO35991.1"/>
    <property type="molecule type" value="Genomic_DNA"/>
</dbReference>
<protein>
    <submittedName>
        <fullName evidence="1">Uncharacterized protein</fullName>
    </submittedName>
</protein>
<accession>A0A0M0KAY5</accession>
<evidence type="ECO:0000313" key="1">
    <source>
        <dbReference type="EMBL" id="KOO35991.1"/>
    </source>
</evidence>
<reference evidence="2" key="1">
    <citation type="journal article" date="2015" name="PLoS Genet.">
        <title>Genome Sequence and Transcriptome Analyses of Chrysochromulina tobin: Metabolic Tools for Enhanced Algal Fitness in the Prominent Order Prymnesiales (Haptophyceae).</title>
        <authorList>
            <person name="Hovde B.T."/>
            <person name="Deodato C.R."/>
            <person name="Hunsperger H.M."/>
            <person name="Ryken S.A."/>
            <person name="Yost W."/>
            <person name="Jha R.K."/>
            <person name="Patterson J."/>
            <person name="Monnat R.J. Jr."/>
            <person name="Barlow S.B."/>
            <person name="Starkenburg S.R."/>
            <person name="Cattolico R.A."/>
        </authorList>
    </citation>
    <scope>NUCLEOTIDE SEQUENCE</scope>
    <source>
        <strain evidence="2">CCMP291</strain>
    </source>
</reference>
<sequence>MKRERADGTKPTTSAKKFDVIIGSELIYSIEGAAQLLGVLSSFLEEDGACYLLNNIRRSGVSELISGCADVQLVCEQISFDKPSVDSIMYTLGDNELSNVFILLKITRSKHGALPFRIPPFVESGFAVTSEYDAWVTSFGLVELNARLRREADSGMVAAARAVAAEKK</sequence>
<dbReference type="InterPro" id="IPR029063">
    <property type="entry name" value="SAM-dependent_MTases_sf"/>
</dbReference>
<dbReference type="Proteomes" id="UP000037460">
    <property type="component" value="Unassembled WGS sequence"/>
</dbReference>
<name>A0A0M0KAY5_9EUKA</name>
<dbReference type="AlphaFoldDB" id="A0A0M0KAY5"/>
<gene>
    <name evidence="1" type="ORF">Ctob_012051</name>
</gene>
<keyword evidence="2" id="KW-1185">Reference proteome</keyword>
<comment type="caution">
    <text evidence="1">The sequence shown here is derived from an EMBL/GenBank/DDBJ whole genome shotgun (WGS) entry which is preliminary data.</text>
</comment>
<evidence type="ECO:0000313" key="2">
    <source>
        <dbReference type="Proteomes" id="UP000037460"/>
    </source>
</evidence>
<organism evidence="1 2">
    <name type="scientific">Chrysochromulina tobinii</name>
    <dbReference type="NCBI Taxonomy" id="1460289"/>
    <lineage>
        <taxon>Eukaryota</taxon>
        <taxon>Haptista</taxon>
        <taxon>Haptophyta</taxon>
        <taxon>Prymnesiophyceae</taxon>
        <taxon>Prymnesiales</taxon>
        <taxon>Chrysochromulinaceae</taxon>
        <taxon>Chrysochromulina</taxon>
    </lineage>
</organism>
<dbReference type="OrthoDB" id="407325at2759"/>